<dbReference type="GO" id="GO:0005886">
    <property type="term" value="C:plasma membrane"/>
    <property type="evidence" value="ECO:0007669"/>
    <property type="project" value="TreeGrafter"/>
</dbReference>
<keyword evidence="4" id="KW-0547">Nucleotide-binding</keyword>
<keyword evidence="6" id="KW-0067">ATP-binding</keyword>
<dbReference type="InterPro" id="IPR005702">
    <property type="entry name" value="Wzc-like_C"/>
</dbReference>
<dbReference type="FunFam" id="3.40.50.300:FF:000527">
    <property type="entry name" value="Tyrosine-protein kinase etk"/>
    <property type="match status" value="1"/>
</dbReference>
<dbReference type="GO" id="GO:0004715">
    <property type="term" value="F:non-membrane spanning protein tyrosine kinase activity"/>
    <property type="evidence" value="ECO:0007669"/>
    <property type="project" value="UniProtKB-EC"/>
</dbReference>
<evidence type="ECO:0000256" key="8">
    <source>
        <dbReference type="ARBA" id="ARBA00051245"/>
    </source>
</evidence>
<evidence type="ECO:0000259" key="9">
    <source>
        <dbReference type="Pfam" id="PF13614"/>
    </source>
</evidence>
<name>A0A5D4NV49_9BACI</name>
<evidence type="ECO:0000313" key="10">
    <source>
        <dbReference type="EMBL" id="TYS17749.1"/>
    </source>
</evidence>
<sequence length="231" mass="25483">MFKRTNKTFNNQRKLITKVNPKSPVSEQYKNIRTNIQFSTVDQEYRTIMVTSSGPGEGKSTTAANLAVVYAQQGKRVLLIDADLRKPTVHYTFNFTNTFGLTTVLTKQTALAETVKDSGVEKLHILSSGPIPPNPAELLGSKAMNWFLNEAKELYDILIFDTPPVLAVTDAQVMANQCDGTILVVSSGTTETDASKKAKESLVAAKAKILGVVLNNKKQSETNYYYYYGTN</sequence>
<dbReference type="OrthoDB" id="9794577at2"/>
<evidence type="ECO:0000256" key="4">
    <source>
        <dbReference type="ARBA" id="ARBA00022741"/>
    </source>
</evidence>
<dbReference type="PANTHER" id="PTHR32309">
    <property type="entry name" value="TYROSINE-PROTEIN KINASE"/>
    <property type="match status" value="1"/>
</dbReference>
<dbReference type="GO" id="GO:0042802">
    <property type="term" value="F:identical protein binding"/>
    <property type="evidence" value="ECO:0007669"/>
    <property type="project" value="UniProtKB-ARBA"/>
</dbReference>
<dbReference type="Gene3D" id="3.40.50.300">
    <property type="entry name" value="P-loop containing nucleotide triphosphate hydrolases"/>
    <property type="match status" value="1"/>
</dbReference>
<dbReference type="InterPro" id="IPR025669">
    <property type="entry name" value="AAA_dom"/>
</dbReference>
<dbReference type="CDD" id="cd05387">
    <property type="entry name" value="BY-kinase"/>
    <property type="match status" value="1"/>
</dbReference>
<dbReference type="SUPFAM" id="SSF52540">
    <property type="entry name" value="P-loop containing nucleoside triphosphate hydrolases"/>
    <property type="match status" value="1"/>
</dbReference>
<protein>
    <recommendedName>
        <fullName evidence="2">non-specific protein-tyrosine kinase</fullName>
        <ecNumber evidence="2">2.7.10.2</ecNumber>
    </recommendedName>
</protein>
<dbReference type="PANTHER" id="PTHR32309:SF13">
    <property type="entry name" value="FERRIC ENTEROBACTIN TRANSPORT PROTEIN FEPE"/>
    <property type="match status" value="1"/>
</dbReference>
<dbReference type="EMBL" id="VTEI01000003">
    <property type="protein sequence ID" value="TYS17749.1"/>
    <property type="molecule type" value="Genomic_DNA"/>
</dbReference>
<organism evidence="10 11">
    <name type="scientific">Rossellomorea vietnamensis</name>
    <dbReference type="NCBI Taxonomy" id="218284"/>
    <lineage>
        <taxon>Bacteria</taxon>
        <taxon>Bacillati</taxon>
        <taxon>Bacillota</taxon>
        <taxon>Bacilli</taxon>
        <taxon>Bacillales</taxon>
        <taxon>Bacillaceae</taxon>
        <taxon>Rossellomorea</taxon>
    </lineage>
</organism>
<comment type="similarity">
    <text evidence="1">Belongs to the CpsD/CapB family.</text>
</comment>
<reference evidence="10 11" key="1">
    <citation type="submission" date="2019-08" db="EMBL/GenBank/DDBJ databases">
        <title>Bacillus genomes from the desert of Cuatro Cienegas, Coahuila.</title>
        <authorList>
            <person name="Olmedo-Alvarez G."/>
        </authorList>
    </citation>
    <scope>NUCLEOTIDE SEQUENCE [LARGE SCALE GENOMIC DNA]</scope>
    <source>
        <strain evidence="10 11">CH34_1T</strain>
    </source>
</reference>
<evidence type="ECO:0000256" key="6">
    <source>
        <dbReference type="ARBA" id="ARBA00022840"/>
    </source>
</evidence>
<evidence type="ECO:0000313" key="11">
    <source>
        <dbReference type="Proteomes" id="UP000322267"/>
    </source>
</evidence>
<evidence type="ECO:0000256" key="3">
    <source>
        <dbReference type="ARBA" id="ARBA00022679"/>
    </source>
</evidence>
<dbReference type="EC" id="2.7.10.2" evidence="2"/>
<dbReference type="InterPro" id="IPR027417">
    <property type="entry name" value="P-loop_NTPase"/>
</dbReference>
<keyword evidence="3" id="KW-0808">Transferase</keyword>
<proteinExistence type="inferred from homology"/>
<dbReference type="InterPro" id="IPR050445">
    <property type="entry name" value="Bact_polysacc_biosynth/exp"/>
</dbReference>
<evidence type="ECO:0000256" key="7">
    <source>
        <dbReference type="ARBA" id="ARBA00023137"/>
    </source>
</evidence>
<comment type="caution">
    <text evidence="10">The sequence shown here is derived from an EMBL/GenBank/DDBJ whole genome shotgun (WGS) entry which is preliminary data.</text>
</comment>
<dbReference type="GO" id="GO:0005524">
    <property type="term" value="F:ATP binding"/>
    <property type="evidence" value="ECO:0007669"/>
    <property type="project" value="UniProtKB-KW"/>
</dbReference>
<accession>A0A5D4NV49</accession>
<evidence type="ECO:0000256" key="1">
    <source>
        <dbReference type="ARBA" id="ARBA00007316"/>
    </source>
</evidence>
<dbReference type="Pfam" id="PF13614">
    <property type="entry name" value="AAA_31"/>
    <property type="match status" value="1"/>
</dbReference>
<dbReference type="Proteomes" id="UP000322267">
    <property type="component" value="Unassembled WGS sequence"/>
</dbReference>
<evidence type="ECO:0000256" key="2">
    <source>
        <dbReference type="ARBA" id="ARBA00011903"/>
    </source>
</evidence>
<keyword evidence="7" id="KW-0829">Tyrosine-protein kinase</keyword>
<dbReference type="AlphaFoldDB" id="A0A5D4NV49"/>
<feature type="domain" description="AAA" evidence="9">
    <location>
        <begin position="46"/>
        <end position="175"/>
    </location>
</feature>
<keyword evidence="5 10" id="KW-0418">Kinase</keyword>
<dbReference type="RefSeq" id="WP_148939083.1">
    <property type="nucleotide sequence ID" value="NZ_VTEI01000003.1"/>
</dbReference>
<dbReference type="NCBIfam" id="TIGR01007">
    <property type="entry name" value="eps_fam"/>
    <property type="match status" value="1"/>
</dbReference>
<gene>
    <name evidence="10" type="ORF">FZC78_07775</name>
</gene>
<comment type="catalytic activity">
    <reaction evidence="8">
        <text>L-tyrosyl-[protein] + ATP = O-phospho-L-tyrosyl-[protein] + ADP + H(+)</text>
        <dbReference type="Rhea" id="RHEA:10596"/>
        <dbReference type="Rhea" id="RHEA-COMP:10136"/>
        <dbReference type="Rhea" id="RHEA-COMP:20101"/>
        <dbReference type="ChEBI" id="CHEBI:15378"/>
        <dbReference type="ChEBI" id="CHEBI:30616"/>
        <dbReference type="ChEBI" id="CHEBI:46858"/>
        <dbReference type="ChEBI" id="CHEBI:61978"/>
        <dbReference type="ChEBI" id="CHEBI:456216"/>
        <dbReference type="EC" id="2.7.10.2"/>
    </reaction>
</comment>
<evidence type="ECO:0000256" key="5">
    <source>
        <dbReference type="ARBA" id="ARBA00022777"/>
    </source>
</evidence>